<dbReference type="InterPro" id="IPR036291">
    <property type="entry name" value="NAD(P)-bd_dom_sf"/>
</dbReference>
<dbReference type="RefSeq" id="WP_253646783.1">
    <property type="nucleotide sequence ID" value="NZ_BAAAMO010000002.1"/>
</dbReference>
<protein>
    <submittedName>
        <fullName evidence="2">NAD-dependent epimerase/dehydratase family protein</fullName>
    </submittedName>
</protein>
<feature type="domain" description="NAD-dependent epimerase/dehydratase" evidence="1">
    <location>
        <begin position="2"/>
        <end position="211"/>
    </location>
</feature>
<dbReference type="InterPro" id="IPR050177">
    <property type="entry name" value="Lipid_A_modif_metabolic_enz"/>
</dbReference>
<keyword evidence="3" id="KW-1185">Reference proteome</keyword>
<proteinExistence type="predicted"/>
<dbReference type="SUPFAM" id="SSF53474">
    <property type="entry name" value="alpha/beta-Hydrolases"/>
    <property type="match status" value="1"/>
</dbReference>
<reference evidence="3" key="1">
    <citation type="journal article" date="2019" name="Int. J. Syst. Evol. Microbiol.">
        <title>The Global Catalogue of Microorganisms (GCM) 10K type strain sequencing project: providing services to taxonomists for standard genome sequencing and annotation.</title>
        <authorList>
            <consortium name="The Broad Institute Genomics Platform"/>
            <consortium name="The Broad Institute Genome Sequencing Center for Infectious Disease"/>
            <person name="Wu L."/>
            <person name="Ma J."/>
        </authorList>
    </citation>
    <scope>NUCLEOTIDE SEQUENCE [LARGE SCALE GENOMIC DNA]</scope>
    <source>
        <strain evidence="3">CCUG 50873</strain>
    </source>
</reference>
<dbReference type="SUPFAM" id="SSF51735">
    <property type="entry name" value="NAD(P)-binding Rossmann-fold domains"/>
    <property type="match status" value="1"/>
</dbReference>
<dbReference type="InterPro" id="IPR001509">
    <property type="entry name" value="Epimerase_deHydtase"/>
</dbReference>
<sequence length="537" mass="57346">MTGATSDFAAAILPMLLADPAVDRVVGVGRRAPRVVHPKLSMVAMDIRDPAIEQVFAGCDTVIHLAFVVEEQRDKEASRDVNVRGSRTVVECAHRAGVRRMVIASSASAYGSHDIPVPVTEDEFPTADPRRYYFADKAEVEHFVEWWLRRHPGEMAISLLRPTFVVGADIANDAIDMLTGAAIAFSHPRVSRYQFMTQDDLASAFCIAAQWDLLGPFNIAPRDHTTAVELGAIQGQLVLAVPRRLLRLGADLGHLLRILPFSSHWISDGEAALDPDLFCRTTGWEPSAGSTQVAAAMVLLRGRPVFGGAQSVPAPGVAEVALEPATRRLRAWATSDPRIGHLLGDVDDAVASVAHRRVDTPVGGIHLECHRPQVSVGTTVVIAGPRGLHARYLTPLAAHLARAGVAVVVVDGPGRGLSTGRRGTRRGHRTVLATVVAEVVDGPRVVVAAARRRGRGTDTLAAVPGTDRLVGSRAGMRLPWMGRRRTGRRRSSSTVPATLVVTRADLSSGVGQARVADRILAVMSPTASDVPASASRA</sequence>
<dbReference type="Proteomes" id="UP001597068">
    <property type="component" value="Unassembled WGS sequence"/>
</dbReference>
<dbReference type="Gene3D" id="3.40.50.720">
    <property type="entry name" value="NAD(P)-binding Rossmann-like Domain"/>
    <property type="match status" value="1"/>
</dbReference>
<dbReference type="InterPro" id="IPR029058">
    <property type="entry name" value="AB_hydrolase_fold"/>
</dbReference>
<name>A0ABW3G3P0_9NOCA</name>
<dbReference type="PANTHER" id="PTHR43245">
    <property type="entry name" value="BIFUNCTIONAL POLYMYXIN RESISTANCE PROTEIN ARNA"/>
    <property type="match status" value="1"/>
</dbReference>
<dbReference type="EMBL" id="JBHTIL010000001">
    <property type="protein sequence ID" value="MFD0925251.1"/>
    <property type="molecule type" value="Genomic_DNA"/>
</dbReference>
<dbReference type="Gene3D" id="3.40.50.1820">
    <property type="entry name" value="alpha/beta hydrolase"/>
    <property type="match status" value="1"/>
</dbReference>
<evidence type="ECO:0000313" key="2">
    <source>
        <dbReference type="EMBL" id="MFD0925251.1"/>
    </source>
</evidence>
<evidence type="ECO:0000259" key="1">
    <source>
        <dbReference type="Pfam" id="PF01370"/>
    </source>
</evidence>
<gene>
    <name evidence="2" type="ORF">ACFQ04_05815</name>
</gene>
<evidence type="ECO:0000313" key="3">
    <source>
        <dbReference type="Proteomes" id="UP001597068"/>
    </source>
</evidence>
<organism evidence="2 3">
    <name type="scientific">Williamsia deligens</name>
    <dbReference type="NCBI Taxonomy" id="321325"/>
    <lineage>
        <taxon>Bacteria</taxon>
        <taxon>Bacillati</taxon>
        <taxon>Actinomycetota</taxon>
        <taxon>Actinomycetes</taxon>
        <taxon>Mycobacteriales</taxon>
        <taxon>Nocardiaceae</taxon>
        <taxon>Williamsia</taxon>
    </lineage>
</organism>
<dbReference type="Pfam" id="PF01370">
    <property type="entry name" value="Epimerase"/>
    <property type="match status" value="1"/>
</dbReference>
<comment type="caution">
    <text evidence="2">The sequence shown here is derived from an EMBL/GenBank/DDBJ whole genome shotgun (WGS) entry which is preliminary data.</text>
</comment>
<accession>A0ABW3G3P0</accession>